<proteinExistence type="predicted"/>
<evidence type="ECO:0000313" key="2">
    <source>
        <dbReference type="Proteomes" id="UP000192678"/>
    </source>
</evidence>
<sequence>MKARFNYIMGDPAPIDPNKLITKVKFASAPSSAVAAIAPRKFNKKNHWAFEWDDASSGAVTGLGILNNAFYTDGCGNSINYSGTLAINGANENTPEAYPLDGYAYSGADGRASLTQMITMINAGWEISDHSYYHDPVGKGALYTAYQMTVMMQTYIQERLNYWTRSKVVPTNYAGHATAARDLGYLYSTSQGTFDSFTAEWVFAPPGNWVNVPADFAPLRRDFTDNWPGSLTNLQNMVTTLKAATGKFFRVGSHTINTTAFQSLVDFLVANSGDEFLVSSTREWLEYDEVRVQPITQSLLGDTLTITSDLTGLDPKNRWRDLSFNITSDQTIESVTTVGGDSSSFNPATGLVNVFKQINEWL</sequence>
<gene>
    <name evidence="1" type="ORF">SAMN04488101_101151</name>
</gene>
<protein>
    <recommendedName>
        <fullName evidence="3">Polysaccharide deacetylase</fullName>
    </recommendedName>
</protein>
<organism evidence="1 2">
    <name type="scientific">Pedobacter nyackensis</name>
    <dbReference type="NCBI Taxonomy" id="475255"/>
    <lineage>
        <taxon>Bacteria</taxon>
        <taxon>Pseudomonadati</taxon>
        <taxon>Bacteroidota</taxon>
        <taxon>Sphingobacteriia</taxon>
        <taxon>Sphingobacteriales</taxon>
        <taxon>Sphingobacteriaceae</taxon>
        <taxon>Pedobacter</taxon>
    </lineage>
</organism>
<dbReference type="EMBL" id="FWYB01000001">
    <property type="protein sequence ID" value="SMC53371.1"/>
    <property type="molecule type" value="Genomic_DNA"/>
</dbReference>
<dbReference type="RefSeq" id="WP_144009344.1">
    <property type="nucleotide sequence ID" value="NZ_FWYB01000001.1"/>
</dbReference>
<evidence type="ECO:0000313" key="1">
    <source>
        <dbReference type="EMBL" id="SMC53371.1"/>
    </source>
</evidence>
<dbReference type="InterPro" id="IPR011330">
    <property type="entry name" value="Glyco_hydro/deAcase_b/a-brl"/>
</dbReference>
<keyword evidence="2" id="KW-1185">Reference proteome</keyword>
<name>A0A1W1ZYY7_9SPHI</name>
<dbReference type="GO" id="GO:0005975">
    <property type="term" value="P:carbohydrate metabolic process"/>
    <property type="evidence" value="ECO:0007669"/>
    <property type="project" value="InterPro"/>
</dbReference>
<dbReference type="STRING" id="475255.SAMN04488101_101151"/>
<accession>A0A1W1ZYY7</accession>
<reference evidence="1 2" key="1">
    <citation type="submission" date="2017-04" db="EMBL/GenBank/DDBJ databases">
        <authorList>
            <person name="Afonso C.L."/>
            <person name="Miller P.J."/>
            <person name="Scott M.A."/>
            <person name="Spackman E."/>
            <person name="Goraichik I."/>
            <person name="Dimitrov K.M."/>
            <person name="Suarez D.L."/>
            <person name="Swayne D.E."/>
        </authorList>
    </citation>
    <scope>NUCLEOTIDE SEQUENCE [LARGE SCALE GENOMIC DNA]</scope>
    <source>
        <strain evidence="1 2">DSM 19625</strain>
    </source>
</reference>
<dbReference type="Proteomes" id="UP000192678">
    <property type="component" value="Unassembled WGS sequence"/>
</dbReference>
<dbReference type="AlphaFoldDB" id="A0A1W1ZYY7"/>
<dbReference type="OrthoDB" id="9778320at2"/>
<evidence type="ECO:0008006" key="3">
    <source>
        <dbReference type="Google" id="ProtNLM"/>
    </source>
</evidence>
<dbReference type="Gene3D" id="3.20.20.370">
    <property type="entry name" value="Glycoside hydrolase/deacetylase"/>
    <property type="match status" value="1"/>
</dbReference>
<dbReference type="SUPFAM" id="SSF88713">
    <property type="entry name" value="Glycoside hydrolase/deacetylase"/>
    <property type="match status" value="1"/>
</dbReference>